<dbReference type="AlphaFoldDB" id="A0A4U0PZB7"/>
<proteinExistence type="predicted"/>
<dbReference type="RefSeq" id="WP_136772994.1">
    <property type="nucleotide sequence ID" value="NZ_CP156074.1"/>
</dbReference>
<evidence type="ECO:0000256" key="2">
    <source>
        <dbReference type="ARBA" id="ARBA00022692"/>
    </source>
</evidence>
<evidence type="ECO:0000256" key="3">
    <source>
        <dbReference type="ARBA" id="ARBA00022989"/>
    </source>
</evidence>
<evidence type="ECO:0000256" key="4">
    <source>
        <dbReference type="ARBA" id="ARBA00023136"/>
    </source>
</evidence>
<dbReference type="InterPro" id="IPR010445">
    <property type="entry name" value="LapA_dom"/>
</dbReference>
<dbReference type="GO" id="GO:0005886">
    <property type="term" value="C:plasma membrane"/>
    <property type="evidence" value="ECO:0007669"/>
    <property type="project" value="InterPro"/>
</dbReference>
<reference evidence="7 8" key="1">
    <citation type="submission" date="2019-04" db="EMBL/GenBank/DDBJ databases">
        <title>Chitiniphilus eburnea sp. nov., a novel chitinolytic bacterium isolated from aquaculture sludge.</title>
        <authorList>
            <person name="Sheng M."/>
        </authorList>
    </citation>
    <scope>NUCLEOTIDE SEQUENCE [LARGE SCALE GENOMIC DNA]</scope>
    <source>
        <strain evidence="7 8">HX-2-15</strain>
    </source>
</reference>
<dbReference type="OrthoDB" id="7066519at2"/>
<sequence>MRYLLWLIKFLLFVVLFVFAMHNAEPVALKFLLGYSWEAPLALVLLAFFILGALLGLTAALGQVVRQRRELVALRKELRNRAAPIHPAAPDPLLEQPRDAV</sequence>
<comment type="caution">
    <text evidence="7">The sequence shown here is derived from an EMBL/GenBank/DDBJ whole genome shotgun (WGS) entry which is preliminary data.</text>
</comment>
<evidence type="ECO:0000259" key="6">
    <source>
        <dbReference type="Pfam" id="PF06305"/>
    </source>
</evidence>
<keyword evidence="4 5" id="KW-0472">Membrane</keyword>
<evidence type="ECO:0000313" key="8">
    <source>
        <dbReference type="Proteomes" id="UP000310016"/>
    </source>
</evidence>
<keyword evidence="3 5" id="KW-1133">Transmembrane helix</keyword>
<keyword evidence="8" id="KW-1185">Reference proteome</keyword>
<gene>
    <name evidence="7" type="ORF">FAZ21_08680</name>
</gene>
<feature type="domain" description="Lipopolysaccharide assembly protein A" evidence="6">
    <location>
        <begin position="23"/>
        <end position="80"/>
    </location>
</feature>
<evidence type="ECO:0000256" key="1">
    <source>
        <dbReference type="ARBA" id="ARBA00022475"/>
    </source>
</evidence>
<keyword evidence="1" id="KW-1003">Cell membrane</keyword>
<protein>
    <submittedName>
        <fullName evidence="7">LapA family protein</fullName>
    </submittedName>
</protein>
<dbReference type="Proteomes" id="UP000310016">
    <property type="component" value="Unassembled WGS sequence"/>
</dbReference>
<accession>A0A4U0PZB7</accession>
<dbReference type="EMBL" id="SUMF01000007">
    <property type="protein sequence ID" value="TJZ74023.1"/>
    <property type="molecule type" value="Genomic_DNA"/>
</dbReference>
<dbReference type="Pfam" id="PF06305">
    <property type="entry name" value="LapA_dom"/>
    <property type="match status" value="1"/>
</dbReference>
<organism evidence="7 8">
    <name type="scientific">Chitiniphilus eburneus</name>
    <dbReference type="NCBI Taxonomy" id="2571148"/>
    <lineage>
        <taxon>Bacteria</taxon>
        <taxon>Pseudomonadati</taxon>
        <taxon>Pseudomonadota</taxon>
        <taxon>Betaproteobacteria</taxon>
        <taxon>Neisseriales</taxon>
        <taxon>Chitinibacteraceae</taxon>
        <taxon>Chitiniphilus</taxon>
    </lineage>
</organism>
<evidence type="ECO:0000313" key="7">
    <source>
        <dbReference type="EMBL" id="TJZ74023.1"/>
    </source>
</evidence>
<keyword evidence="2 5" id="KW-0812">Transmembrane</keyword>
<feature type="transmembrane region" description="Helical" evidence="5">
    <location>
        <begin position="40"/>
        <end position="61"/>
    </location>
</feature>
<evidence type="ECO:0000256" key="5">
    <source>
        <dbReference type="SAM" id="Phobius"/>
    </source>
</evidence>
<name>A0A4U0PZB7_9NEIS</name>